<dbReference type="Gene3D" id="3.40.50.300">
    <property type="entry name" value="P-loop containing nucleotide triphosphate hydrolases"/>
    <property type="match status" value="1"/>
</dbReference>
<protein>
    <submittedName>
        <fullName evidence="12">ATP-binding Cassette (ABC) Superfamily</fullName>
    </submittedName>
</protein>
<feature type="transmembrane region" description="Helical" evidence="10">
    <location>
        <begin position="20"/>
        <end position="40"/>
    </location>
</feature>
<dbReference type="InterPro" id="IPR017871">
    <property type="entry name" value="ABC_transporter-like_CS"/>
</dbReference>
<dbReference type="InterPro" id="IPR027417">
    <property type="entry name" value="P-loop_NTPase"/>
</dbReference>
<organism evidence="12 13">
    <name type="scientific">Blastocystis sp. subtype 1 (strain ATCC 50177 / NandII)</name>
    <dbReference type="NCBI Taxonomy" id="478820"/>
    <lineage>
        <taxon>Eukaryota</taxon>
        <taxon>Sar</taxon>
        <taxon>Stramenopiles</taxon>
        <taxon>Bigyra</taxon>
        <taxon>Opalozoa</taxon>
        <taxon>Opalinata</taxon>
        <taxon>Blastocystidae</taxon>
        <taxon>Blastocystis</taxon>
    </lineage>
</organism>
<dbReference type="InterPro" id="IPR003439">
    <property type="entry name" value="ABC_transporter-like_ATP-bd"/>
</dbReference>
<evidence type="ECO:0000256" key="10">
    <source>
        <dbReference type="SAM" id="Phobius"/>
    </source>
</evidence>
<evidence type="ECO:0000256" key="6">
    <source>
        <dbReference type="ARBA" id="ARBA00022741"/>
    </source>
</evidence>
<evidence type="ECO:0000313" key="12">
    <source>
        <dbReference type="EMBL" id="OAO13915.1"/>
    </source>
</evidence>
<keyword evidence="7 12" id="KW-0067">ATP-binding</keyword>
<keyword evidence="9 10" id="KW-0472">Membrane</keyword>
<feature type="domain" description="ABC transporter" evidence="11">
    <location>
        <begin position="598"/>
        <end position="831"/>
    </location>
</feature>
<dbReference type="PANTHER" id="PTHR19229:SF36">
    <property type="entry name" value="ATP-BINDING CASSETTE SUB-FAMILY A MEMBER 2"/>
    <property type="match status" value="1"/>
</dbReference>
<dbReference type="CDD" id="cd03263">
    <property type="entry name" value="ABC_subfamily_A"/>
    <property type="match status" value="1"/>
</dbReference>
<dbReference type="OrthoDB" id="10255969at2759"/>
<feature type="transmembrane region" description="Helical" evidence="10">
    <location>
        <begin position="334"/>
        <end position="356"/>
    </location>
</feature>
<reference evidence="12 13" key="1">
    <citation type="submission" date="2016-05" db="EMBL/GenBank/DDBJ databases">
        <title>Nuclear genome of Blastocystis sp. subtype 1 NandII.</title>
        <authorList>
            <person name="Gentekaki E."/>
            <person name="Curtis B."/>
            <person name="Stairs C."/>
            <person name="Eme L."/>
            <person name="Herman E."/>
            <person name="Klimes V."/>
            <person name="Arias M.C."/>
            <person name="Elias M."/>
            <person name="Hilliou F."/>
            <person name="Klute M."/>
            <person name="Malik S.-B."/>
            <person name="Pightling A."/>
            <person name="Rachubinski R."/>
            <person name="Salas D."/>
            <person name="Schlacht A."/>
            <person name="Suga H."/>
            <person name="Archibald J."/>
            <person name="Ball S.G."/>
            <person name="Clark G."/>
            <person name="Dacks J."/>
            <person name="Van Der Giezen M."/>
            <person name="Tsaousis A."/>
            <person name="Roger A."/>
        </authorList>
    </citation>
    <scope>NUCLEOTIDE SEQUENCE [LARGE SCALE GENOMIC DNA]</scope>
    <source>
        <strain evidence="13">ATCC 50177 / NandII</strain>
    </source>
</reference>
<dbReference type="InterPro" id="IPR013525">
    <property type="entry name" value="ABC2_TM"/>
</dbReference>
<dbReference type="GO" id="GO:0005524">
    <property type="term" value="F:ATP binding"/>
    <property type="evidence" value="ECO:0007669"/>
    <property type="project" value="UniProtKB-KW"/>
</dbReference>
<dbReference type="PROSITE" id="PS00211">
    <property type="entry name" value="ABC_TRANSPORTER_1"/>
    <property type="match status" value="1"/>
</dbReference>
<evidence type="ECO:0000256" key="5">
    <source>
        <dbReference type="ARBA" id="ARBA00022737"/>
    </source>
</evidence>
<keyword evidence="3" id="KW-0813">Transport</keyword>
<comment type="caution">
    <text evidence="12">The sequence shown here is derived from an EMBL/GenBank/DDBJ whole genome shotgun (WGS) entry which is preliminary data.</text>
</comment>
<dbReference type="PROSITE" id="PS50893">
    <property type="entry name" value="ABC_TRANSPORTER_2"/>
    <property type="match status" value="1"/>
</dbReference>
<dbReference type="Pfam" id="PF00005">
    <property type="entry name" value="ABC_tran"/>
    <property type="match status" value="1"/>
</dbReference>
<name>A0A196SA29_BLAHN</name>
<dbReference type="Proteomes" id="UP000078348">
    <property type="component" value="Unassembled WGS sequence"/>
</dbReference>
<gene>
    <name evidence="12" type="ORF">AV274_4409</name>
</gene>
<feature type="transmembrane region" description="Helical" evidence="10">
    <location>
        <begin position="988"/>
        <end position="1011"/>
    </location>
</feature>
<dbReference type="SUPFAM" id="SSF52540">
    <property type="entry name" value="P-loop containing nucleoside triphosphate hydrolases"/>
    <property type="match status" value="1"/>
</dbReference>
<dbReference type="GO" id="GO:0016020">
    <property type="term" value="C:membrane"/>
    <property type="evidence" value="ECO:0007669"/>
    <property type="project" value="UniProtKB-SubCell"/>
</dbReference>
<feature type="transmembrane region" description="Helical" evidence="10">
    <location>
        <begin position="508"/>
        <end position="528"/>
    </location>
</feature>
<dbReference type="GO" id="GO:0005319">
    <property type="term" value="F:lipid transporter activity"/>
    <property type="evidence" value="ECO:0007669"/>
    <property type="project" value="TreeGrafter"/>
</dbReference>
<dbReference type="AlphaFoldDB" id="A0A196SA29"/>
<evidence type="ECO:0000256" key="1">
    <source>
        <dbReference type="ARBA" id="ARBA00004141"/>
    </source>
</evidence>
<comment type="subcellular location">
    <subcellularLocation>
        <location evidence="1">Membrane</location>
        <topology evidence="1">Multi-pass membrane protein</topology>
    </subcellularLocation>
</comment>
<keyword evidence="6" id="KW-0547">Nucleotide-binding</keyword>
<dbReference type="InterPro" id="IPR026082">
    <property type="entry name" value="ABCA"/>
</dbReference>
<feature type="transmembrane region" description="Helical" evidence="10">
    <location>
        <begin position="467"/>
        <end position="488"/>
    </location>
</feature>
<dbReference type="STRING" id="478820.A0A196SA29"/>
<keyword evidence="5" id="KW-0677">Repeat</keyword>
<dbReference type="GO" id="GO:0140359">
    <property type="term" value="F:ABC-type transporter activity"/>
    <property type="evidence" value="ECO:0007669"/>
    <property type="project" value="InterPro"/>
</dbReference>
<evidence type="ECO:0000256" key="4">
    <source>
        <dbReference type="ARBA" id="ARBA00022692"/>
    </source>
</evidence>
<feature type="transmembrane region" description="Helical" evidence="10">
    <location>
        <begin position="376"/>
        <end position="398"/>
    </location>
</feature>
<evidence type="ECO:0000256" key="3">
    <source>
        <dbReference type="ARBA" id="ARBA00022448"/>
    </source>
</evidence>
<proteinExistence type="inferred from homology"/>
<dbReference type="Pfam" id="PF12698">
    <property type="entry name" value="ABC2_membrane_3"/>
    <property type="match status" value="1"/>
</dbReference>
<keyword evidence="13" id="KW-1185">Reference proteome</keyword>
<keyword evidence="8 10" id="KW-1133">Transmembrane helix</keyword>
<dbReference type="GO" id="GO:0016887">
    <property type="term" value="F:ATP hydrolysis activity"/>
    <property type="evidence" value="ECO:0007669"/>
    <property type="project" value="InterPro"/>
</dbReference>
<accession>A0A196SA29</accession>
<evidence type="ECO:0000256" key="8">
    <source>
        <dbReference type="ARBA" id="ARBA00022989"/>
    </source>
</evidence>
<feature type="transmembrane region" description="Helical" evidence="10">
    <location>
        <begin position="440"/>
        <end position="460"/>
    </location>
</feature>
<dbReference type="FunFam" id="3.40.50.300:FF:000298">
    <property type="entry name" value="ATP-binding cassette sub-family A member 12"/>
    <property type="match status" value="1"/>
</dbReference>
<evidence type="ECO:0000256" key="2">
    <source>
        <dbReference type="ARBA" id="ARBA00008869"/>
    </source>
</evidence>
<comment type="similarity">
    <text evidence="2">Belongs to the ABC transporter superfamily. ABCA family.</text>
</comment>
<evidence type="ECO:0000313" key="13">
    <source>
        <dbReference type="Proteomes" id="UP000078348"/>
    </source>
</evidence>
<evidence type="ECO:0000259" key="11">
    <source>
        <dbReference type="PROSITE" id="PS50893"/>
    </source>
</evidence>
<dbReference type="EMBL" id="LXWW01000312">
    <property type="protein sequence ID" value="OAO13915.1"/>
    <property type="molecule type" value="Genomic_DNA"/>
</dbReference>
<feature type="transmembrane region" description="Helical" evidence="10">
    <location>
        <begin position="410"/>
        <end position="434"/>
    </location>
</feature>
<evidence type="ECO:0000256" key="9">
    <source>
        <dbReference type="ARBA" id="ARBA00023136"/>
    </source>
</evidence>
<dbReference type="PANTHER" id="PTHR19229">
    <property type="entry name" value="ATP-BINDING CASSETTE TRANSPORTER SUBFAMILY A ABCA"/>
    <property type="match status" value="1"/>
</dbReference>
<dbReference type="InterPro" id="IPR003593">
    <property type="entry name" value="AAA+_ATPase"/>
</dbReference>
<sequence>MPEEIQKRGKASILSNFNLMMYKLLPIALSGIILWIYSLLTLDYIPAKSYHNNYYRALEIGNMAQTLRESNKIIAIIPENNETHAFVDWWCEQNPGFPAEELWPDKMPELEYANVPPLCKYIRFMQNETELTDYLNTPNIGYNPSIPDVYIAIMFDEYPSCGRGYRKNWTYTLRPNQMDVPNMYSEGFMMNEYLRRMSSTGLKAYIRSSILSYDTFDSMLSDDVAKIEVHSQYLPGFSSFQRSIDRYLINQTQIVNLSARTVRNRVYSSFSLKSKYRTVLSDWLNMLNDEQLEEMKPYGEAFIREQLFVPQKYTNVPFPTEAYRESEFFDLIGMLYPIFFLITYLYPSFWIIRNIVTEKERGIRETLKTMGLKDLALVSSWLVIYFAEFLIISVGCTLMLKQVFEFSNHFLFFLFFACFSFAMMMLCYLITSFFSKAKTAGLLGVLIIFITFVPSILCKLQNNYTRTLMLGLSVDSTIAFSIGISRIASLEAETTGLTYGSLFISINGYSVFESMVFMVADGIIYYLLGRYFDQVIPKDYGLSQPWYFLFTKQYWRGEIVQRKKEMEFHRDSDRHVGTKYIEEEPKELKELAKEYRCVEIQHLVKVFNTPVGPKVVVDDLNVKMYEGQIFCLLGHNGAGKTTSISMLSGMLPVTEGTAKVFGLDICEDMPKIRNMMAVCPQFDILWDNLTVKEHLYIAAKLQNVPKKDIERRIKSLVYDVGLTEKLNKCSKTLSGGQKRKLSVAMALIGDSKVVFLDEPTSGMDPYSRRMIWNLLRNYRENRVIILTTHFMDEADLLGDRIGIMSDGQMFTCGTSHYLKHKFGVGYNLTIVKDEACNTKKLEGTVFKHIPEAAVLTNVGAELTFQLPFNTSDRFVSLFTEFDDHKKELGITTYGVSVTTMEEVFLNSAKVVDKEFARSISSRRNLNGQGVSVAEGTKHLEINEEEEEKKINRKDFTRTTSDIHENLFWRHFHANFLKRFQYAIRDKKMFVMELLIPVVFTTIVFTSVKIMFNVTNVPSYTMDTHFYNTKVDSDMKGKTRLVWDDYTCSRNKSEAVMKWLPEDRMVLQQVNVTELKTAEVCNSLARFLWCNDPVGCVMCVVLVDVLVDVLFGCDE</sequence>
<keyword evidence="4 10" id="KW-0812">Transmembrane</keyword>
<dbReference type="SMART" id="SM00382">
    <property type="entry name" value="AAA"/>
    <property type="match status" value="1"/>
</dbReference>
<evidence type="ECO:0000256" key="7">
    <source>
        <dbReference type="ARBA" id="ARBA00022840"/>
    </source>
</evidence>